<proteinExistence type="predicted"/>
<organism evidence="1 2">
    <name type="scientific">Puccinia graminis f. sp. tritici (strain CRL 75-36-700-3 / race SCCL)</name>
    <name type="common">Black stem rust fungus</name>
    <dbReference type="NCBI Taxonomy" id="418459"/>
    <lineage>
        <taxon>Eukaryota</taxon>
        <taxon>Fungi</taxon>
        <taxon>Dikarya</taxon>
        <taxon>Basidiomycota</taxon>
        <taxon>Pucciniomycotina</taxon>
        <taxon>Pucciniomycetes</taxon>
        <taxon>Pucciniales</taxon>
        <taxon>Pucciniaceae</taxon>
        <taxon>Puccinia</taxon>
    </lineage>
</organism>
<dbReference type="InParanoid" id="E3JQD4"/>
<dbReference type="HOGENOM" id="CLU_1468900_0_0_1"/>
<dbReference type="AlphaFoldDB" id="E3JQD4"/>
<reference evidence="2" key="2">
    <citation type="journal article" date="2011" name="Proc. Natl. Acad. Sci. U.S.A.">
        <title>Obligate biotrophy features unraveled by the genomic analysis of rust fungi.</title>
        <authorList>
            <person name="Duplessis S."/>
            <person name="Cuomo C.A."/>
            <person name="Lin Y.-C."/>
            <person name="Aerts A."/>
            <person name="Tisserant E."/>
            <person name="Veneault-Fourrey C."/>
            <person name="Joly D.L."/>
            <person name="Hacquard S."/>
            <person name="Amselem J."/>
            <person name="Cantarel B.L."/>
            <person name="Chiu R."/>
            <person name="Coutinho P.M."/>
            <person name="Feau N."/>
            <person name="Field M."/>
            <person name="Frey P."/>
            <person name="Gelhaye E."/>
            <person name="Goldberg J."/>
            <person name="Grabherr M.G."/>
            <person name="Kodira C.D."/>
            <person name="Kohler A."/>
            <person name="Kuees U."/>
            <person name="Lindquist E.A."/>
            <person name="Lucas S.M."/>
            <person name="Mago R."/>
            <person name="Mauceli E."/>
            <person name="Morin E."/>
            <person name="Murat C."/>
            <person name="Pangilinan J.L."/>
            <person name="Park R."/>
            <person name="Pearson M."/>
            <person name="Quesneville H."/>
            <person name="Rouhier N."/>
            <person name="Sakthikumar S."/>
            <person name="Salamov A.A."/>
            <person name="Schmutz J."/>
            <person name="Selles B."/>
            <person name="Shapiro H."/>
            <person name="Tanguay P."/>
            <person name="Tuskan G.A."/>
            <person name="Henrissat B."/>
            <person name="Van de Peer Y."/>
            <person name="Rouze P."/>
            <person name="Ellis J.G."/>
            <person name="Dodds P.N."/>
            <person name="Schein J.E."/>
            <person name="Zhong S."/>
            <person name="Hamelin R.C."/>
            <person name="Grigoriev I.V."/>
            <person name="Szabo L.J."/>
            <person name="Martin F."/>
        </authorList>
    </citation>
    <scope>NUCLEOTIDE SEQUENCE [LARGE SCALE GENOMIC DNA]</scope>
    <source>
        <strain evidence="2">CRL 75-36-700-3 / race SCCL</strain>
    </source>
</reference>
<dbReference type="OrthoDB" id="10510100at2759"/>
<evidence type="ECO:0000313" key="1">
    <source>
        <dbReference type="EMBL" id="EFP74663.1"/>
    </source>
</evidence>
<accession>E3JQD4</accession>
<sequence>MLKARETVKGCWLSSLLRHPLGQTAHPHPLGQTTYPIIPKHHLCPGHQWRPIFRSTSSNNPTGCTWLWRPLSRGVEGVRNERMIQVELIFYLFLEKDGMEALYFVFCIHVCEGISLGLTVLSLIEKCELVGSGLIGDDVILWIRGLNFGNRSAKVVVLNRLLLLQNKDLVWPTNHHILSLGTNL</sequence>
<evidence type="ECO:0000313" key="2">
    <source>
        <dbReference type="Proteomes" id="UP000008783"/>
    </source>
</evidence>
<reference key="1">
    <citation type="submission" date="2007-01" db="EMBL/GenBank/DDBJ databases">
        <title>The Genome Sequence of Puccinia graminis f. sp. tritici Strain CRL 75-36-700-3.</title>
        <authorList>
            <consortium name="The Broad Institute Genome Sequencing Platform"/>
            <person name="Birren B."/>
            <person name="Lander E."/>
            <person name="Galagan J."/>
            <person name="Nusbaum C."/>
            <person name="Devon K."/>
            <person name="Cuomo C."/>
            <person name="Jaffe D."/>
            <person name="Butler J."/>
            <person name="Alvarez P."/>
            <person name="Gnerre S."/>
            <person name="Grabherr M."/>
            <person name="Mauceli E."/>
            <person name="Brockman W."/>
            <person name="Young S."/>
            <person name="LaButti K."/>
            <person name="Sykes S."/>
            <person name="DeCaprio D."/>
            <person name="Crawford M."/>
            <person name="Koehrsen M."/>
            <person name="Engels R."/>
            <person name="Montgomery P."/>
            <person name="Pearson M."/>
            <person name="Howarth C."/>
            <person name="Larson L."/>
            <person name="White J."/>
            <person name="Zeng Q."/>
            <person name="Kodira C."/>
            <person name="Yandava C."/>
            <person name="Alvarado L."/>
            <person name="O'Leary S."/>
            <person name="Szabo L."/>
            <person name="Dean R."/>
            <person name="Schein J."/>
        </authorList>
    </citation>
    <scope>NUCLEOTIDE SEQUENCE</scope>
    <source>
        <strain>CRL 75-36-700-3</strain>
    </source>
</reference>
<dbReference type="VEuPathDB" id="FungiDB:PGTG_00619"/>
<dbReference type="KEGG" id="pgr:PGTG_00619"/>
<dbReference type="GeneID" id="10528000"/>
<name>E3JQD4_PUCGT</name>
<dbReference type="EMBL" id="DS178262">
    <property type="protein sequence ID" value="EFP74663.1"/>
    <property type="molecule type" value="Genomic_DNA"/>
</dbReference>
<keyword evidence="2" id="KW-1185">Reference proteome</keyword>
<protein>
    <submittedName>
        <fullName evidence="1">Uncharacterized protein</fullName>
    </submittedName>
</protein>
<dbReference type="RefSeq" id="XP_003307669.1">
    <property type="nucleotide sequence ID" value="XM_003307621.1"/>
</dbReference>
<gene>
    <name evidence="1" type="ORF">PGTG_00619</name>
</gene>
<dbReference type="Proteomes" id="UP000008783">
    <property type="component" value="Unassembled WGS sequence"/>
</dbReference>